<dbReference type="InterPro" id="IPR006059">
    <property type="entry name" value="SBP"/>
</dbReference>
<evidence type="ECO:0000313" key="3">
    <source>
        <dbReference type="Proteomes" id="UP000092627"/>
    </source>
</evidence>
<protein>
    <recommendedName>
        <fullName evidence="4">Protein YnjB</fullName>
    </recommendedName>
</protein>
<dbReference type="PANTHER" id="PTHR42779">
    <property type="entry name" value="PROTEIN YNJB"/>
    <property type="match status" value="1"/>
</dbReference>
<dbReference type="AlphaFoldDB" id="A0A1A8T7P7"/>
<dbReference type="STRING" id="295068.MAQ5080_00743"/>
<feature type="signal peptide" evidence="1">
    <location>
        <begin position="1"/>
        <end position="25"/>
    </location>
</feature>
<keyword evidence="1" id="KW-0732">Signal</keyword>
<sequence>MKSLLRFSSSCLLASSLAMSPLAFSESSNDSWQKILEEAKGQTVYWNAWGGADNINAYIEWVAERVEQDYQVHLKHVRIQDTANTVSRVLAEKTAGKDVNGSVDLIWINGENFRAMKDNNLLFGPFANDLPNYQAYINPEARQSLTQDFGTAVDGMESPWGMAQVIFMYDTDTLDNPPRSMSELLSYAKAHPGRISYPEPPQFLGSTFLKQALHELAINPEVLLKPVKQVDFDAVTAPLWRFLNQLHPVAWRRGTAFPSSSEEMMRLLDDREIDVALSFDVSAASVHIAQGNLPDTVRSYVFTEGTIGNTHFVAIPYNSSATAGAQIVANYLLSPEAQAYKQDPTVWGDLTVLDYNKLAPQQQAAFDALPQGIATLSLDQLGTTLPEPHSSWMEALEIEWRKRYAN</sequence>
<dbReference type="EMBL" id="FLOC01000003">
    <property type="protein sequence ID" value="SBS27218.1"/>
    <property type="molecule type" value="Genomic_DNA"/>
</dbReference>
<reference evidence="2 3" key="1">
    <citation type="submission" date="2016-06" db="EMBL/GenBank/DDBJ databases">
        <authorList>
            <person name="Kjaerup R.B."/>
            <person name="Dalgaard T.S."/>
            <person name="Juul-Madsen H.R."/>
        </authorList>
    </citation>
    <scope>NUCLEOTIDE SEQUENCE [LARGE SCALE GENOMIC DNA]</scope>
    <source>
        <strain evidence="2 3">CECT 5080</strain>
    </source>
</reference>
<proteinExistence type="predicted"/>
<dbReference type="OrthoDB" id="3239593at2"/>
<evidence type="ECO:0000313" key="2">
    <source>
        <dbReference type="EMBL" id="SBS27218.1"/>
    </source>
</evidence>
<feature type="chain" id="PRO_5008378866" description="Protein YnjB" evidence="1">
    <location>
        <begin position="26"/>
        <end position="406"/>
    </location>
</feature>
<evidence type="ECO:0000256" key="1">
    <source>
        <dbReference type="SAM" id="SignalP"/>
    </source>
</evidence>
<organism evidence="2 3">
    <name type="scientific">Marinomonas aquimarina</name>
    <dbReference type="NCBI Taxonomy" id="295068"/>
    <lineage>
        <taxon>Bacteria</taxon>
        <taxon>Pseudomonadati</taxon>
        <taxon>Pseudomonadota</taxon>
        <taxon>Gammaproteobacteria</taxon>
        <taxon>Oceanospirillales</taxon>
        <taxon>Oceanospirillaceae</taxon>
        <taxon>Marinomonas</taxon>
    </lineage>
</organism>
<dbReference type="Gene3D" id="3.40.190.10">
    <property type="entry name" value="Periplasmic binding protein-like II"/>
    <property type="match status" value="2"/>
</dbReference>
<evidence type="ECO:0008006" key="4">
    <source>
        <dbReference type="Google" id="ProtNLM"/>
    </source>
</evidence>
<dbReference type="NCBIfam" id="NF008633">
    <property type="entry name" value="PRK11622.1"/>
    <property type="match status" value="1"/>
</dbReference>
<keyword evidence="3" id="KW-1185">Reference proteome</keyword>
<dbReference type="Proteomes" id="UP000092627">
    <property type="component" value="Unassembled WGS sequence"/>
</dbReference>
<dbReference type="PANTHER" id="PTHR42779:SF1">
    <property type="entry name" value="PROTEIN YNJB"/>
    <property type="match status" value="1"/>
</dbReference>
<gene>
    <name evidence="2" type="ORF">MAQ5080_00743</name>
</gene>
<dbReference type="InterPro" id="IPR027020">
    <property type="entry name" value="YnjB"/>
</dbReference>
<dbReference type="PIRSF" id="PIRSF029172">
    <property type="entry name" value="UCP029172_ABC_sbc_YnjB"/>
    <property type="match status" value="1"/>
</dbReference>
<dbReference type="Pfam" id="PF13416">
    <property type="entry name" value="SBP_bac_8"/>
    <property type="match status" value="1"/>
</dbReference>
<dbReference type="SUPFAM" id="SSF53850">
    <property type="entry name" value="Periplasmic binding protein-like II"/>
    <property type="match status" value="1"/>
</dbReference>
<dbReference type="RefSeq" id="WP_067207465.1">
    <property type="nucleotide sequence ID" value="NZ_FLOC01000003.1"/>
</dbReference>
<accession>A0A1A8T7P7</accession>
<name>A0A1A8T7P7_9GAMM</name>